<evidence type="ECO:0000313" key="4">
    <source>
        <dbReference type="Proteomes" id="UP001168821"/>
    </source>
</evidence>
<evidence type="ECO:0000313" key="3">
    <source>
        <dbReference type="EMBL" id="KAJ3643054.1"/>
    </source>
</evidence>
<dbReference type="AlphaFoldDB" id="A0AA38HSU0"/>
<keyword evidence="2" id="KW-0472">Membrane</keyword>
<name>A0AA38HSU0_9CUCU</name>
<proteinExistence type="predicted"/>
<keyword evidence="2" id="KW-1133">Transmembrane helix</keyword>
<feature type="transmembrane region" description="Helical" evidence="2">
    <location>
        <begin position="6"/>
        <end position="23"/>
    </location>
</feature>
<dbReference type="Proteomes" id="UP001168821">
    <property type="component" value="Unassembled WGS sequence"/>
</dbReference>
<dbReference type="PANTHER" id="PTHR43157">
    <property type="entry name" value="PHOSPHATIDYLINOSITOL-GLYCAN BIOSYNTHESIS CLASS F PROTEIN-RELATED"/>
    <property type="match status" value="1"/>
</dbReference>
<dbReference type="Gene3D" id="3.40.50.720">
    <property type="entry name" value="NAD(P)-binding Rossmann-like Domain"/>
    <property type="match status" value="1"/>
</dbReference>
<keyword evidence="4" id="KW-1185">Reference proteome</keyword>
<gene>
    <name evidence="3" type="ORF">Zmor_025792</name>
</gene>
<dbReference type="PANTHER" id="PTHR43157:SF31">
    <property type="entry name" value="PHOSPHATIDYLINOSITOL-GLYCAN BIOSYNTHESIS CLASS F PROTEIN"/>
    <property type="match status" value="1"/>
</dbReference>
<evidence type="ECO:0000256" key="2">
    <source>
        <dbReference type="SAM" id="Phobius"/>
    </source>
</evidence>
<dbReference type="EMBL" id="JALNTZ010000008">
    <property type="protein sequence ID" value="KAJ3643054.1"/>
    <property type="molecule type" value="Genomic_DNA"/>
</dbReference>
<comment type="caution">
    <text evidence="3">The sequence shown here is derived from an EMBL/GenBank/DDBJ whole genome shotgun (WGS) entry which is preliminary data.</text>
</comment>
<keyword evidence="1" id="KW-0560">Oxidoreductase</keyword>
<keyword evidence="2" id="KW-0812">Transmembrane</keyword>
<protein>
    <submittedName>
        <fullName evidence="3">Uncharacterized protein</fullName>
    </submittedName>
</protein>
<reference evidence="3" key="1">
    <citation type="journal article" date="2023" name="G3 (Bethesda)">
        <title>Whole genome assemblies of Zophobas morio and Tenebrio molitor.</title>
        <authorList>
            <person name="Kaur S."/>
            <person name="Stinson S.A."/>
            <person name="diCenzo G.C."/>
        </authorList>
    </citation>
    <scope>NUCLEOTIDE SEQUENCE</scope>
    <source>
        <strain evidence="3">QUZm001</strain>
    </source>
</reference>
<evidence type="ECO:0000256" key="1">
    <source>
        <dbReference type="ARBA" id="ARBA00023002"/>
    </source>
</evidence>
<dbReference type="GO" id="GO:0016491">
    <property type="term" value="F:oxidoreductase activity"/>
    <property type="evidence" value="ECO:0007669"/>
    <property type="project" value="UniProtKB-KW"/>
</dbReference>
<dbReference type="SUPFAM" id="SSF51735">
    <property type="entry name" value="NAD(P)-binding Rossmann-fold domains"/>
    <property type="match status" value="1"/>
</dbReference>
<dbReference type="InterPro" id="IPR036291">
    <property type="entry name" value="NAD(P)-bd_dom_sf"/>
</dbReference>
<accession>A0AA38HSU0</accession>
<sequence>MVNWYAVGLAAALVYIVPKRYFIQKVLNYYRFRSLNMPPKTIVVLLDDIGLNYEKARLYAKKSARIIIGGQNRIKIETARKELIRLTKNKNVISIQVNRFDKNSLKTFAQEVMDSEVAVDAIINNTGKELADLDIIFKTQDLARERFENHCLNFLYVGLPDDL</sequence>
<organism evidence="3 4">
    <name type="scientific">Zophobas morio</name>
    <dbReference type="NCBI Taxonomy" id="2755281"/>
    <lineage>
        <taxon>Eukaryota</taxon>
        <taxon>Metazoa</taxon>
        <taxon>Ecdysozoa</taxon>
        <taxon>Arthropoda</taxon>
        <taxon>Hexapoda</taxon>
        <taxon>Insecta</taxon>
        <taxon>Pterygota</taxon>
        <taxon>Neoptera</taxon>
        <taxon>Endopterygota</taxon>
        <taxon>Coleoptera</taxon>
        <taxon>Polyphaga</taxon>
        <taxon>Cucujiformia</taxon>
        <taxon>Tenebrionidae</taxon>
        <taxon>Zophobas</taxon>
    </lineage>
</organism>